<protein>
    <submittedName>
        <fullName evidence="5">GNAT family N-acetyltransferase</fullName>
    </submittedName>
</protein>
<keyword evidence="1 5" id="KW-0808">Transferase</keyword>
<dbReference type="GO" id="GO:0005737">
    <property type="term" value="C:cytoplasm"/>
    <property type="evidence" value="ECO:0007669"/>
    <property type="project" value="TreeGrafter"/>
</dbReference>
<comment type="similarity">
    <text evidence="3">Belongs to the acetyltransferase family. RimJ subfamily.</text>
</comment>
<dbReference type="EMBL" id="VJXR01000003">
    <property type="protein sequence ID" value="TRW47299.1"/>
    <property type="molecule type" value="Genomic_DNA"/>
</dbReference>
<proteinExistence type="inferred from homology"/>
<keyword evidence="2" id="KW-0012">Acyltransferase</keyword>
<dbReference type="InterPro" id="IPR016181">
    <property type="entry name" value="Acyl_CoA_acyltransferase"/>
</dbReference>
<dbReference type="CDD" id="cd04301">
    <property type="entry name" value="NAT_SF"/>
    <property type="match status" value="1"/>
</dbReference>
<gene>
    <name evidence="5" type="ORF">FJ693_02045</name>
</gene>
<dbReference type="Gene3D" id="3.40.630.30">
    <property type="match status" value="1"/>
</dbReference>
<name>A0A552WXI3_9MICO</name>
<evidence type="ECO:0000313" key="6">
    <source>
        <dbReference type="Proteomes" id="UP000318693"/>
    </source>
</evidence>
<feature type="domain" description="N-acetyltransferase" evidence="4">
    <location>
        <begin position="11"/>
        <end position="169"/>
    </location>
</feature>
<dbReference type="AlphaFoldDB" id="A0A552WXI3"/>
<dbReference type="GO" id="GO:0008999">
    <property type="term" value="F:protein-N-terminal-alanine acetyltransferase activity"/>
    <property type="evidence" value="ECO:0007669"/>
    <property type="project" value="TreeGrafter"/>
</dbReference>
<sequence length="173" mass="18575">MSDRIVAAEPLELRDWAAGDLAVVEGTMGAATATRHLGGPEPAAKLAERHARYLALAGSGLGRMFVIVTGPDAQPAGSVGFWDAEWAGARVYEMGWSVLPAFWGQGIATRATVLALAHAREAGKHRRVHAFPSVENLASNAVCRKAGFTLAGEVEVEYPKGRPMRAHDWRYDL</sequence>
<dbReference type="Proteomes" id="UP000318693">
    <property type="component" value="Unassembled WGS sequence"/>
</dbReference>
<dbReference type="InterPro" id="IPR000182">
    <property type="entry name" value="GNAT_dom"/>
</dbReference>
<accession>A0A552WXI3</accession>
<dbReference type="RefSeq" id="WP_143416871.1">
    <property type="nucleotide sequence ID" value="NZ_VJXR01000003.1"/>
</dbReference>
<evidence type="ECO:0000259" key="4">
    <source>
        <dbReference type="PROSITE" id="PS51186"/>
    </source>
</evidence>
<dbReference type="InterPro" id="IPR051531">
    <property type="entry name" value="N-acetyltransferase"/>
</dbReference>
<organism evidence="5 6">
    <name type="scientific">Georgenia yuyongxinii</name>
    <dbReference type="NCBI Taxonomy" id="2589797"/>
    <lineage>
        <taxon>Bacteria</taxon>
        <taxon>Bacillati</taxon>
        <taxon>Actinomycetota</taxon>
        <taxon>Actinomycetes</taxon>
        <taxon>Micrococcales</taxon>
        <taxon>Bogoriellaceae</taxon>
        <taxon>Georgenia</taxon>
    </lineage>
</organism>
<dbReference type="PANTHER" id="PTHR43792:SF8">
    <property type="entry name" value="[RIBOSOMAL PROTEIN US5]-ALANINE N-ACETYLTRANSFERASE"/>
    <property type="match status" value="1"/>
</dbReference>
<dbReference type="Pfam" id="PF13302">
    <property type="entry name" value="Acetyltransf_3"/>
    <property type="match status" value="1"/>
</dbReference>
<evidence type="ECO:0000256" key="1">
    <source>
        <dbReference type="ARBA" id="ARBA00022679"/>
    </source>
</evidence>
<evidence type="ECO:0000256" key="3">
    <source>
        <dbReference type="ARBA" id="ARBA00038502"/>
    </source>
</evidence>
<reference evidence="5 6" key="1">
    <citation type="submission" date="2019-07" db="EMBL/GenBank/DDBJ databases">
        <title>Georgenia wutianyii sp. nov. and Georgenia *** sp. nov. isolated from plateau pika (Ochotona curzoniae) in the Qinghai-Tibet plateau of China.</title>
        <authorList>
            <person name="Tian Z."/>
        </authorList>
    </citation>
    <scope>NUCLEOTIDE SEQUENCE [LARGE SCALE GENOMIC DNA]</scope>
    <source>
        <strain evidence="5 6">Z446</strain>
    </source>
</reference>
<evidence type="ECO:0000313" key="5">
    <source>
        <dbReference type="EMBL" id="TRW47299.1"/>
    </source>
</evidence>
<comment type="caution">
    <text evidence="5">The sequence shown here is derived from an EMBL/GenBank/DDBJ whole genome shotgun (WGS) entry which is preliminary data.</text>
</comment>
<dbReference type="SUPFAM" id="SSF55729">
    <property type="entry name" value="Acyl-CoA N-acyltransferases (Nat)"/>
    <property type="match status" value="1"/>
</dbReference>
<keyword evidence="6" id="KW-1185">Reference proteome</keyword>
<evidence type="ECO:0000256" key="2">
    <source>
        <dbReference type="ARBA" id="ARBA00023315"/>
    </source>
</evidence>
<dbReference type="PANTHER" id="PTHR43792">
    <property type="entry name" value="GNAT FAMILY, PUTATIVE (AFU_ORTHOLOGUE AFUA_3G00765)-RELATED-RELATED"/>
    <property type="match status" value="1"/>
</dbReference>
<dbReference type="PROSITE" id="PS51186">
    <property type="entry name" value="GNAT"/>
    <property type="match status" value="1"/>
</dbReference>